<dbReference type="EMBL" id="CAXKWB010000592">
    <property type="protein sequence ID" value="CAL4061305.1"/>
    <property type="molecule type" value="Genomic_DNA"/>
</dbReference>
<dbReference type="PANTHER" id="PTHR22635">
    <property type="entry name" value="RING FINGER PROTEIN 207"/>
    <property type="match status" value="1"/>
</dbReference>
<name>A0AAV2PQW8_MEGNR</name>
<keyword evidence="1" id="KW-0175">Coiled coil</keyword>
<evidence type="ECO:0000313" key="5">
    <source>
        <dbReference type="Proteomes" id="UP001497623"/>
    </source>
</evidence>
<sequence>SIMELQKSVRDGVYLFKALLEELKRNMETEKNNINTLSDALQDAVRRTQDMLLRDVDGQYDSKDKMFRGQLSSLGALLPIIQVHLLMCTTFSSSASKYEFLDLVFLLMERLAAIAHLSHPLRPGQSSQIRSNFKSEYARSLEPLLSVVARHKESIVMPPGSSGCSGKQSSDEGCASRPTSAASMMGGAPSLGMPGSR</sequence>
<dbReference type="AlphaFoldDB" id="A0AAV2PQW8"/>
<dbReference type="GO" id="GO:0044325">
    <property type="term" value="F:transmembrane transporter binding"/>
    <property type="evidence" value="ECO:0007669"/>
    <property type="project" value="TreeGrafter"/>
</dbReference>
<dbReference type="PANTHER" id="PTHR22635:SF0">
    <property type="entry name" value="RING FINGER PROTEIN 207"/>
    <property type="match status" value="1"/>
</dbReference>
<feature type="non-terminal residue" evidence="4">
    <location>
        <position position="1"/>
    </location>
</feature>
<accession>A0AAV2PQW8</accession>
<dbReference type="GO" id="GO:0048471">
    <property type="term" value="C:perinuclear region of cytoplasm"/>
    <property type="evidence" value="ECO:0007669"/>
    <property type="project" value="TreeGrafter"/>
</dbReference>
<organism evidence="4 5">
    <name type="scientific">Meganyctiphanes norvegica</name>
    <name type="common">Northern krill</name>
    <name type="synonym">Thysanopoda norvegica</name>
    <dbReference type="NCBI Taxonomy" id="48144"/>
    <lineage>
        <taxon>Eukaryota</taxon>
        <taxon>Metazoa</taxon>
        <taxon>Ecdysozoa</taxon>
        <taxon>Arthropoda</taxon>
        <taxon>Crustacea</taxon>
        <taxon>Multicrustacea</taxon>
        <taxon>Malacostraca</taxon>
        <taxon>Eumalacostraca</taxon>
        <taxon>Eucarida</taxon>
        <taxon>Euphausiacea</taxon>
        <taxon>Euphausiidae</taxon>
        <taxon>Meganyctiphanes</taxon>
    </lineage>
</organism>
<evidence type="ECO:0000256" key="1">
    <source>
        <dbReference type="SAM" id="Coils"/>
    </source>
</evidence>
<feature type="coiled-coil region" evidence="1">
    <location>
        <begin position="17"/>
        <end position="47"/>
    </location>
</feature>
<feature type="non-terminal residue" evidence="4">
    <location>
        <position position="197"/>
    </location>
</feature>
<dbReference type="InterPro" id="IPR039320">
    <property type="entry name" value="RNF207"/>
</dbReference>
<comment type="caution">
    <text evidence="4">The sequence shown here is derived from an EMBL/GenBank/DDBJ whole genome shotgun (WGS) entry which is preliminary data.</text>
</comment>
<dbReference type="Pfam" id="PF12126">
    <property type="entry name" value="PML_CC"/>
    <property type="match status" value="1"/>
</dbReference>
<feature type="region of interest" description="Disordered" evidence="2">
    <location>
        <begin position="158"/>
        <end position="197"/>
    </location>
</feature>
<proteinExistence type="predicted"/>
<protein>
    <recommendedName>
        <fullName evidence="3">PML-like coiled-coil domain-containing protein</fullName>
    </recommendedName>
</protein>
<gene>
    <name evidence="4" type="ORF">MNOR_LOCUS2055</name>
</gene>
<evidence type="ECO:0000256" key="2">
    <source>
        <dbReference type="SAM" id="MobiDB-lite"/>
    </source>
</evidence>
<feature type="domain" description="PML-like coiled-coil" evidence="3">
    <location>
        <begin position="23"/>
        <end position="157"/>
    </location>
</feature>
<dbReference type="Proteomes" id="UP001497623">
    <property type="component" value="Unassembled WGS sequence"/>
</dbReference>
<dbReference type="GO" id="GO:0030544">
    <property type="term" value="F:Hsp70 protein binding"/>
    <property type="evidence" value="ECO:0007669"/>
    <property type="project" value="InterPro"/>
</dbReference>
<evidence type="ECO:0000259" key="3">
    <source>
        <dbReference type="Pfam" id="PF12126"/>
    </source>
</evidence>
<keyword evidence="5" id="KW-1185">Reference proteome</keyword>
<reference evidence="4 5" key="1">
    <citation type="submission" date="2024-05" db="EMBL/GenBank/DDBJ databases">
        <authorList>
            <person name="Wallberg A."/>
        </authorList>
    </citation>
    <scope>NUCLEOTIDE SEQUENCE [LARGE SCALE GENOMIC DNA]</scope>
</reference>
<evidence type="ECO:0000313" key="4">
    <source>
        <dbReference type="EMBL" id="CAL4061305.1"/>
    </source>
</evidence>
<dbReference type="InterPro" id="IPR021978">
    <property type="entry name" value="PML-like_CC"/>
</dbReference>